<accession>A0A9P3GAI4</accession>
<sequence>MSDRPQYHFADDLYSVQRTVTVDSPSNVRSAPSPYDRDPEPIQRKRGKFTRSKTGCLTCRTKKVKCDEEKPDCKRCRDTQRKCTWPEIVPTRKRPPRKDSRQSESPLEVRPSTAGSSGLSEVSTPPPRTHSPPKASVMTSHSLPHMSSLSHSQSVPQPSLTHRHTSSSSMSSSHQRQQMMMGPTTTLPYPLQPHVHAPMVSGIASIPSHQSAHSAHSSYPYRYPPTQPHYVQQQQYPPMHGLSRVTTHHNEYGPVKLEDPGDSPVKFEDHGDDWHPSHYAQHVDPIQPFFPTMQERDLIRHYCHHSLRFMMAVPSENPVLAANLQIVLSRAPGLDLAIDSLRKALLGTAATHRSFLASRTGDAAAADDSRRLANAYRAQAVRLLNKACISADGVQSDATIAAVAAVAQLDILAGGHDWAASLDLALTVINTRGGPAVLLARSARPQPGTISGVSRARLFLELVAMYDLFGCLGTGRKPTLLHPDAHGWWTQAANNDDGHSHIDKCFGISRTLVPLLSRAVSLAADVLAEPPDALARSADARLMHDARALLDALEHWAEPAPARARITAGNCIYRAAAQIMILRDVFGVPPADAAVQRLVDVVLSLAANCGAQGMSIDLNWPVIIAGSQTFGADRGRVHDIFSSFREQCCFELQTSAYIILQVWKRLDSNLPGADWRSVIKDEGIDVLIV</sequence>
<dbReference type="GO" id="GO:0005634">
    <property type="term" value="C:nucleus"/>
    <property type="evidence" value="ECO:0007669"/>
    <property type="project" value="UniProtKB-SubCell"/>
</dbReference>
<dbReference type="GO" id="GO:0008270">
    <property type="term" value="F:zinc ion binding"/>
    <property type="evidence" value="ECO:0007669"/>
    <property type="project" value="InterPro"/>
</dbReference>
<dbReference type="PANTHER" id="PTHR37534">
    <property type="entry name" value="TRANSCRIPTIONAL ACTIVATOR PROTEIN UGA3"/>
    <property type="match status" value="1"/>
</dbReference>
<comment type="caution">
    <text evidence="5">The sequence shown here is derived from an EMBL/GenBank/DDBJ whole genome shotgun (WGS) entry which is preliminary data.</text>
</comment>
<dbReference type="GO" id="GO:0000981">
    <property type="term" value="F:DNA-binding transcription factor activity, RNA polymerase II-specific"/>
    <property type="evidence" value="ECO:0007669"/>
    <property type="project" value="InterPro"/>
</dbReference>
<dbReference type="InterPro" id="IPR021858">
    <property type="entry name" value="Fun_TF"/>
</dbReference>
<evidence type="ECO:0000256" key="2">
    <source>
        <dbReference type="ARBA" id="ARBA00023242"/>
    </source>
</evidence>
<evidence type="ECO:0000256" key="3">
    <source>
        <dbReference type="SAM" id="MobiDB-lite"/>
    </source>
</evidence>
<feature type="domain" description="Zn(2)-C6 fungal-type" evidence="4">
    <location>
        <begin position="55"/>
        <end position="85"/>
    </location>
</feature>
<evidence type="ECO:0000313" key="6">
    <source>
        <dbReference type="Proteomes" id="UP000703269"/>
    </source>
</evidence>
<evidence type="ECO:0000259" key="4">
    <source>
        <dbReference type="PROSITE" id="PS50048"/>
    </source>
</evidence>
<feature type="region of interest" description="Disordered" evidence="3">
    <location>
        <begin position="23"/>
        <end position="53"/>
    </location>
</feature>
<keyword evidence="2" id="KW-0539">Nucleus</keyword>
<dbReference type="PANTHER" id="PTHR37534:SF20">
    <property type="entry name" value="PRO1A C6 ZINK-FINGER PROTEIN"/>
    <property type="match status" value="1"/>
</dbReference>
<dbReference type="AlphaFoldDB" id="A0A9P3GAI4"/>
<comment type="subcellular location">
    <subcellularLocation>
        <location evidence="1">Nucleus</location>
    </subcellularLocation>
</comment>
<feature type="compositionally biased region" description="Polar residues" evidence="3">
    <location>
        <begin position="113"/>
        <end position="123"/>
    </location>
</feature>
<dbReference type="Pfam" id="PF00172">
    <property type="entry name" value="Zn_clus"/>
    <property type="match status" value="1"/>
</dbReference>
<keyword evidence="6" id="KW-1185">Reference proteome</keyword>
<dbReference type="PROSITE" id="PS50048">
    <property type="entry name" value="ZN2_CY6_FUNGAL_2"/>
    <property type="match status" value="1"/>
</dbReference>
<dbReference type="PROSITE" id="PS00463">
    <property type="entry name" value="ZN2_CY6_FUNGAL_1"/>
    <property type="match status" value="1"/>
</dbReference>
<dbReference type="Gene3D" id="4.10.240.10">
    <property type="entry name" value="Zn(2)-C6 fungal-type DNA-binding domain"/>
    <property type="match status" value="1"/>
</dbReference>
<reference evidence="5 6" key="1">
    <citation type="submission" date="2021-08" db="EMBL/GenBank/DDBJ databases">
        <title>Draft Genome Sequence of Phanerochaete sordida strain YK-624.</title>
        <authorList>
            <person name="Mori T."/>
            <person name="Dohra H."/>
            <person name="Suzuki T."/>
            <person name="Kawagishi H."/>
            <person name="Hirai H."/>
        </authorList>
    </citation>
    <scope>NUCLEOTIDE SEQUENCE [LARGE SCALE GENOMIC DNA]</scope>
    <source>
        <strain evidence="5 6">YK-624</strain>
    </source>
</reference>
<evidence type="ECO:0000313" key="5">
    <source>
        <dbReference type="EMBL" id="GJE92212.1"/>
    </source>
</evidence>
<proteinExistence type="predicted"/>
<protein>
    <submittedName>
        <fullName evidence="5">Fungal-specific transcription factor domain-containing protein</fullName>
    </submittedName>
</protein>
<gene>
    <name evidence="5" type="ORF">PsYK624_083650</name>
</gene>
<dbReference type="EMBL" id="BPQB01000025">
    <property type="protein sequence ID" value="GJE92212.1"/>
    <property type="molecule type" value="Genomic_DNA"/>
</dbReference>
<organism evidence="5 6">
    <name type="scientific">Phanerochaete sordida</name>
    <dbReference type="NCBI Taxonomy" id="48140"/>
    <lineage>
        <taxon>Eukaryota</taxon>
        <taxon>Fungi</taxon>
        <taxon>Dikarya</taxon>
        <taxon>Basidiomycota</taxon>
        <taxon>Agaricomycotina</taxon>
        <taxon>Agaricomycetes</taxon>
        <taxon>Polyporales</taxon>
        <taxon>Phanerochaetaceae</taxon>
        <taxon>Phanerochaete</taxon>
    </lineage>
</organism>
<dbReference type="Pfam" id="PF11951">
    <property type="entry name" value="Fungal_trans_2"/>
    <property type="match status" value="1"/>
</dbReference>
<name>A0A9P3GAI4_9APHY</name>
<dbReference type="InterPro" id="IPR001138">
    <property type="entry name" value="Zn2Cys6_DnaBD"/>
</dbReference>
<dbReference type="SUPFAM" id="SSF57701">
    <property type="entry name" value="Zn2/Cys6 DNA-binding domain"/>
    <property type="match status" value="1"/>
</dbReference>
<dbReference type="SMART" id="SM00066">
    <property type="entry name" value="GAL4"/>
    <property type="match status" value="1"/>
</dbReference>
<feature type="region of interest" description="Disordered" evidence="3">
    <location>
        <begin position="84"/>
        <end position="186"/>
    </location>
</feature>
<dbReference type="InterPro" id="IPR036864">
    <property type="entry name" value="Zn2-C6_fun-type_DNA-bd_sf"/>
</dbReference>
<dbReference type="OrthoDB" id="5419315at2759"/>
<dbReference type="CDD" id="cd00067">
    <property type="entry name" value="GAL4"/>
    <property type="match status" value="1"/>
</dbReference>
<evidence type="ECO:0000256" key="1">
    <source>
        <dbReference type="ARBA" id="ARBA00004123"/>
    </source>
</evidence>
<feature type="compositionally biased region" description="Low complexity" evidence="3">
    <location>
        <begin position="140"/>
        <end position="181"/>
    </location>
</feature>
<dbReference type="Proteomes" id="UP000703269">
    <property type="component" value="Unassembled WGS sequence"/>
</dbReference>